<accession>A0A5J5C9U2</accession>
<keyword evidence="4" id="KW-0539">Nucleus</keyword>
<dbReference type="AlphaFoldDB" id="A0A5J5C9U2"/>
<dbReference type="PANTHER" id="PTHR31500:SF96">
    <property type="entry name" value="AT-HOOK MOTIF NUCLEAR-LOCALIZED PROTEIN 7"/>
    <property type="match status" value="1"/>
</dbReference>
<keyword evidence="1 4" id="KW-0805">Transcription regulation</keyword>
<gene>
    <name evidence="7" type="ORF">F0562_002045</name>
</gene>
<dbReference type="GO" id="GO:0003680">
    <property type="term" value="F:minor groove of adenine-thymine-rich DNA binding"/>
    <property type="evidence" value="ECO:0007669"/>
    <property type="project" value="UniProtKB-UniRule"/>
</dbReference>
<comment type="domain">
    <text evidence="4">The PPC domain mediates interactions between AHL proteins.</text>
</comment>
<feature type="compositionally biased region" description="Polar residues" evidence="5">
    <location>
        <begin position="131"/>
        <end position="148"/>
    </location>
</feature>
<evidence type="ECO:0000256" key="5">
    <source>
        <dbReference type="SAM" id="MobiDB-lite"/>
    </source>
</evidence>
<dbReference type="GO" id="GO:0005634">
    <property type="term" value="C:nucleus"/>
    <property type="evidence" value="ECO:0007669"/>
    <property type="project" value="UniProtKB-SubCell"/>
</dbReference>
<evidence type="ECO:0000313" key="8">
    <source>
        <dbReference type="Proteomes" id="UP000325577"/>
    </source>
</evidence>
<dbReference type="Pfam" id="PF03479">
    <property type="entry name" value="PCC"/>
    <property type="match status" value="1"/>
</dbReference>
<protein>
    <recommendedName>
        <fullName evidence="4">AT-hook motif nuclear-localized protein</fullName>
    </recommendedName>
</protein>
<organism evidence="7 8">
    <name type="scientific">Nyssa sinensis</name>
    <dbReference type="NCBI Taxonomy" id="561372"/>
    <lineage>
        <taxon>Eukaryota</taxon>
        <taxon>Viridiplantae</taxon>
        <taxon>Streptophyta</taxon>
        <taxon>Embryophyta</taxon>
        <taxon>Tracheophyta</taxon>
        <taxon>Spermatophyta</taxon>
        <taxon>Magnoliopsida</taxon>
        <taxon>eudicotyledons</taxon>
        <taxon>Gunneridae</taxon>
        <taxon>Pentapetalae</taxon>
        <taxon>asterids</taxon>
        <taxon>Cornales</taxon>
        <taxon>Nyssaceae</taxon>
        <taxon>Nyssa</taxon>
    </lineage>
</organism>
<proteinExistence type="predicted"/>
<dbReference type="PANTHER" id="PTHR31500">
    <property type="entry name" value="AT-HOOK MOTIF NUCLEAR-LOCALIZED PROTEIN 9"/>
    <property type="match status" value="1"/>
</dbReference>
<evidence type="ECO:0000259" key="6">
    <source>
        <dbReference type="PROSITE" id="PS51742"/>
    </source>
</evidence>
<keyword evidence="2 4" id="KW-0238">DNA-binding</keyword>
<evidence type="ECO:0000256" key="3">
    <source>
        <dbReference type="ARBA" id="ARBA00023163"/>
    </source>
</evidence>
<evidence type="ECO:0000256" key="1">
    <source>
        <dbReference type="ARBA" id="ARBA00023015"/>
    </source>
</evidence>
<evidence type="ECO:0000313" key="7">
    <source>
        <dbReference type="EMBL" id="KAA8550361.1"/>
    </source>
</evidence>
<reference evidence="7 8" key="1">
    <citation type="submission" date="2019-09" db="EMBL/GenBank/DDBJ databases">
        <title>A chromosome-level genome assembly of the Chinese tupelo Nyssa sinensis.</title>
        <authorList>
            <person name="Yang X."/>
            <person name="Kang M."/>
            <person name="Yang Y."/>
            <person name="Xiong H."/>
            <person name="Wang M."/>
            <person name="Zhang Z."/>
            <person name="Wang Z."/>
            <person name="Wu H."/>
            <person name="Ma T."/>
            <person name="Liu J."/>
            <person name="Xi Z."/>
        </authorList>
    </citation>
    <scope>NUCLEOTIDE SEQUENCE [LARGE SCALE GENOMIC DNA]</scope>
    <source>
        <strain evidence="7">J267</strain>
        <tissue evidence="7">Leaf</tissue>
    </source>
</reference>
<comment type="subcellular location">
    <subcellularLocation>
        <location evidence="4">Nucleus</location>
    </subcellularLocation>
</comment>
<feature type="compositionally biased region" description="Polar residues" evidence="5">
    <location>
        <begin position="109"/>
        <end position="118"/>
    </location>
</feature>
<dbReference type="Gene3D" id="3.30.1330.80">
    <property type="entry name" value="Hypothetical protein, similar to alpha- acetolactate decarboxylase, domain 2"/>
    <property type="match status" value="1"/>
</dbReference>
<feature type="domain" description="PPC" evidence="6">
    <location>
        <begin position="1"/>
        <end position="108"/>
    </location>
</feature>
<name>A0A5J5C9U2_9ASTE</name>
<dbReference type="CDD" id="cd11378">
    <property type="entry name" value="DUF296"/>
    <property type="match status" value="1"/>
</dbReference>
<feature type="region of interest" description="Disordered" evidence="5">
    <location>
        <begin position="109"/>
        <end position="148"/>
    </location>
</feature>
<keyword evidence="3 4" id="KW-0804">Transcription</keyword>
<keyword evidence="8" id="KW-1185">Reference proteome</keyword>
<evidence type="ECO:0000256" key="2">
    <source>
        <dbReference type="ARBA" id="ARBA00023125"/>
    </source>
</evidence>
<comment type="function">
    <text evidence="4">Transcription factor that specifically binds AT-rich DNA sequences related to the nuclear matrix attachment regions (MARs).</text>
</comment>
<dbReference type="EMBL" id="CM018031">
    <property type="protein sequence ID" value="KAA8550361.1"/>
    <property type="molecule type" value="Genomic_DNA"/>
</dbReference>
<feature type="compositionally biased region" description="Basic and acidic residues" evidence="5">
    <location>
        <begin position="120"/>
        <end position="130"/>
    </location>
</feature>
<dbReference type="Proteomes" id="UP000325577">
    <property type="component" value="Linkage Group LG0"/>
</dbReference>
<dbReference type="InterPro" id="IPR039605">
    <property type="entry name" value="AHL"/>
</dbReference>
<sequence length="158" mass="16592">MAAIGSISKVTLREPNSFGGTLTYEGRFNIVSLSGCFTPIEIEGSKFNRKGAMNICFSGAGGRVFGGLLGGALIAASPVQVVLGSFLPNNHHGLELKEQKIESKVAATTPGSAATFHTPNAEKDGLRAKEQQNSTAQELNYAPPSSSTNNRATFNISF</sequence>
<dbReference type="SUPFAM" id="SSF117856">
    <property type="entry name" value="AF0104/ALDC/Ptd012-like"/>
    <property type="match status" value="1"/>
</dbReference>
<dbReference type="PROSITE" id="PS51742">
    <property type="entry name" value="PPC"/>
    <property type="match status" value="1"/>
</dbReference>
<evidence type="ECO:0000256" key="4">
    <source>
        <dbReference type="RuleBase" id="RU367031"/>
    </source>
</evidence>
<dbReference type="InterPro" id="IPR005175">
    <property type="entry name" value="PPC_dom"/>
</dbReference>